<accession>A0A445CZP6</accession>
<keyword evidence="1" id="KW-0175">Coiled coil</keyword>
<reference evidence="2 3" key="1">
    <citation type="submission" date="2019-01" db="EMBL/GenBank/DDBJ databases">
        <title>Sequencing of cultivated peanut Arachis hypogaea provides insights into genome evolution and oil improvement.</title>
        <authorList>
            <person name="Chen X."/>
        </authorList>
    </citation>
    <scope>NUCLEOTIDE SEQUENCE [LARGE SCALE GENOMIC DNA]</scope>
    <source>
        <strain evidence="3">cv. Fuhuasheng</strain>
        <tissue evidence="2">Leaves</tissue>
    </source>
</reference>
<dbReference type="Proteomes" id="UP000289738">
    <property type="component" value="Chromosome A05"/>
</dbReference>
<evidence type="ECO:0000313" key="3">
    <source>
        <dbReference type="Proteomes" id="UP000289738"/>
    </source>
</evidence>
<sequence>MYGLMYFRLEWNSDGIIKQDKLSVMKAVERSLNGRKFILRFNVSLQPIRDGVGLLSGEMFHSNEDIGGRIKKFFLHSLGKSWKETRGRLYDSYYKPTRMLEENLEDCPTGQNALNRSKQLYTYTDGLIRLWYKLYCHSQNYRRVELVEEKYGSYSTNNLMTRIYLKKLGGLDKISEDEQRDEFTRLLSENDSLGQAPEREHSGRVCVGGFGPTPSQLFCLSLQPPVDRVQAEKAQRMLIKLQAEVTAEKLKRKVVEDEVAAEKLKMKTMEDEIAA</sequence>
<keyword evidence="3" id="KW-1185">Reference proteome</keyword>
<evidence type="ECO:0000256" key="1">
    <source>
        <dbReference type="SAM" id="Coils"/>
    </source>
</evidence>
<organism evidence="2 3">
    <name type="scientific">Arachis hypogaea</name>
    <name type="common">Peanut</name>
    <dbReference type="NCBI Taxonomy" id="3818"/>
    <lineage>
        <taxon>Eukaryota</taxon>
        <taxon>Viridiplantae</taxon>
        <taxon>Streptophyta</taxon>
        <taxon>Embryophyta</taxon>
        <taxon>Tracheophyta</taxon>
        <taxon>Spermatophyta</taxon>
        <taxon>Magnoliopsida</taxon>
        <taxon>eudicotyledons</taxon>
        <taxon>Gunneridae</taxon>
        <taxon>Pentapetalae</taxon>
        <taxon>rosids</taxon>
        <taxon>fabids</taxon>
        <taxon>Fabales</taxon>
        <taxon>Fabaceae</taxon>
        <taxon>Papilionoideae</taxon>
        <taxon>50 kb inversion clade</taxon>
        <taxon>dalbergioids sensu lato</taxon>
        <taxon>Dalbergieae</taxon>
        <taxon>Pterocarpus clade</taxon>
        <taxon>Arachis</taxon>
    </lineage>
</organism>
<comment type="caution">
    <text evidence="2">The sequence shown here is derived from an EMBL/GenBank/DDBJ whole genome shotgun (WGS) entry which is preliminary data.</text>
</comment>
<dbReference type="AlphaFoldDB" id="A0A445CZP6"/>
<feature type="coiled-coil region" evidence="1">
    <location>
        <begin position="231"/>
        <end position="272"/>
    </location>
</feature>
<evidence type="ECO:0000313" key="2">
    <source>
        <dbReference type="EMBL" id="RYR56407.1"/>
    </source>
</evidence>
<dbReference type="EMBL" id="SDMP01000005">
    <property type="protein sequence ID" value="RYR56407.1"/>
    <property type="molecule type" value="Genomic_DNA"/>
</dbReference>
<gene>
    <name evidence="2" type="ORF">Ahy_A05g022116</name>
</gene>
<name>A0A445CZP6_ARAHY</name>
<protein>
    <submittedName>
        <fullName evidence="2">Uncharacterized protein</fullName>
    </submittedName>
</protein>
<proteinExistence type="predicted"/>